<dbReference type="AlphaFoldDB" id="A0A9Q3VKW0"/>
<reference evidence="2" key="1">
    <citation type="submission" date="2021-12" db="EMBL/GenBank/DDBJ databases">
        <authorList>
            <person name="Lee J.-H."/>
            <person name="Kim S.-B."/>
        </authorList>
    </citation>
    <scope>NUCLEOTIDE SEQUENCE</scope>
    <source>
        <strain evidence="2">NR30</strain>
    </source>
</reference>
<keyword evidence="3" id="KW-1185">Reference proteome</keyword>
<dbReference type="SUPFAM" id="SSF53335">
    <property type="entry name" value="S-adenosyl-L-methionine-dependent methyltransferases"/>
    <property type="match status" value="1"/>
</dbReference>
<gene>
    <name evidence="2" type="ORF">LJ657_09450</name>
</gene>
<evidence type="ECO:0008006" key="4">
    <source>
        <dbReference type="Google" id="ProtNLM"/>
    </source>
</evidence>
<evidence type="ECO:0000313" key="2">
    <source>
        <dbReference type="EMBL" id="MCD9873892.1"/>
    </source>
</evidence>
<protein>
    <recommendedName>
        <fullName evidence="4">Methyltransferase domain-containing protein</fullName>
    </recommendedName>
</protein>
<sequence>MHMLHHVPDIARVVGELSRVVARDGLLAVSTNSTRDKPELDDLWQRFAGEVLGTGRGPPRISLSVRPPVDTTPVDTIGRRPSSRPPH</sequence>
<dbReference type="RefSeq" id="WP_232647944.1">
    <property type="nucleotide sequence ID" value="NZ_JAJSBI010000003.1"/>
</dbReference>
<accession>A0A9Q3VKW0</accession>
<evidence type="ECO:0000256" key="1">
    <source>
        <dbReference type="SAM" id="MobiDB-lite"/>
    </source>
</evidence>
<evidence type="ECO:0000313" key="3">
    <source>
        <dbReference type="Proteomes" id="UP001108029"/>
    </source>
</evidence>
<dbReference type="Gene3D" id="3.40.50.150">
    <property type="entry name" value="Vaccinia Virus protein VP39"/>
    <property type="match status" value="1"/>
</dbReference>
<organism evidence="2 3">
    <name type="scientific">Streptomyces guryensis</name>
    <dbReference type="NCBI Taxonomy" id="2886947"/>
    <lineage>
        <taxon>Bacteria</taxon>
        <taxon>Bacillati</taxon>
        <taxon>Actinomycetota</taxon>
        <taxon>Actinomycetes</taxon>
        <taxon>Kitasatosporales</taxon>
        <taxon>Streptomycetaceae</taxon>
        <taxon>Streptomyces</taxon>
    </lineage>
</organism>
<dbReference type="Proteomes" id="UP001108029">
    <property type="component" value="Unassembled WGS sequence"/>
</dbReference>
<name>A0A9Q3VKW0_9ACTN</name>
<proteinExistence type="predicted"/>
<dbReference type="EMBL" id="JAJSBI010000003">
    <property type="protein sequence ID" value="MCD9873892.1"/>
    <property type="molecule type" value="Genomic_DNA"/>
</dbReference>
<dbReference type="InterPro" id="IPR029063">
    <property type="entry name" value="SAM-dependent_MTases_sf"/>
</dbReference>
<feature type="region of interest" description="Disordered" evidence="1">
    <location>
        <begin position="55"/>
        <end position="87"/>
    </location>
</feature>
<comment type="caution">
    <text evidence="2">The sequence shown here is derived from an EMBL/GenBank/DDBJ whole genome shotgun (WGS) entry which is preliminary data.</text>
</comment>